<reference evidence="2 3" key="1">
    <citation type="journal article" date="2021" name="Elife">
        <title>Chloroplast acquisition without the gene transfer in kleptoplastic sea slugs, Plakobranchus ocellatus.</title>
        <authorList>
            <person name="Maeda T."/>
            <person name="Takahashi S."/>
            <person name="Yoshida T."/>
            <person name="Shimamura S."/>
            <person name="Takaki Y."/>
            <person name="Nagai Y."/>
            <person name="Toyoda A."/>
            <person name="Suzuki Y."/>
            <person name="Arimoto A."/>
            <person name="Ishii H."/>
            <person name="Satoh N."/>
            <person name="Nishiyama T."/>
            <person name="Hasebe M."/>
            <person name="Maruyama T."/>
            <person name="Minagawa J."/>
            <person name="Obokata J."/>
            <person name="Shigenobu S."/>
        </authorList>
    </citation>
    <scope>NUCLEOTIDE SEQUENCE [LARGE SCALE GENOMIC DNA]</scope>
</reference>
<dbReference type="EMBL" id="BLXT01006250">
    <property type="protein sequence ID" value="GFO30639.1"/>
    <property type="molecule type" value="Genomic_DNA"/>
</dbReference>
<feature type="compositionally biased region" description="Basic and acidic residues" evidence="1">
    <location>
        <begin position="209"/>
        <end position="226"/>
    </location>
</feature>
<feature type="compositionally biased region" description="Acidic residues" evidence="1">
    <location>
        <begin position="184"/>
        <end position="208"/>
    </location>
</feature>
<feature type="compositionally biased region" description="Basic and acidic residues" evidence="1">
    <location>
        <begin position="73"/>
        <end position="85"/>
    </location>
</feature>
<protein>
    <submittedName>
        <fullName evidence="2">Uncharacterized protein</fullName>
    </submittedName>
</protein>
<sequence>MKTQVQKRKACCIRRNGYNCYAKYQATWTSERSQENRVDVRITRPILHLETRYTDWAEKKSEGNQPGSVQASEDSRRLSHTSVREQDRAAFHRSARLKNFCMRKSTNFLYAHDSQFQILQIWTRFHILMQPGCGGLPLTPDLASSRPDPTFRRGLVRPELADFPDGFDSVSKGCGGDADGGGNDGDDEEKDRDIDSGSDDDDDDDDDHDERYNYCCGDHDHHDRCC</sequence>
<evidence type="ECO:0000313" key="2">
    <source>
        <dbReference type="EMBL" id="GFO30639.1"/>
    </source>
</evidence>
<proteinExistence type="predicted"/>
<feature type="region of interest" description="Disordered" evidence="1">
    <location>
        <begin position="57"/>
        <end position="85"/>
    </location>
</feature>
<organism evidence="2 3">
    <name type="scientific">Plakobranchus ocellatus</name>
    <dbReference type="NCBI Taxonomy" id="259542"/>
    <lineage>
        <taxon>Eukaryota</taxon>
        <taxon>Metazoa</taxon>
        <taxon>Spiralia</taxon>
        <taxon>Lophotrochozoa</taxon>
        <taxon>Mollusca</taxon>
        <taxon>Gastropoda</taxon>
        <taxon>Heterobranchia</taxon>
        <taxon>Euthyneura</taxon>
        <taxon>Panpulmonata</taxon>
        <taxon>Sacoglossa</taxon>
        <taxon>Placobranchoidea</taxon>
        <taxon>Plakobranchidae</taxon>
        <taxon>Plakobranchus</taxon>
    </lineage>
</organism>
<name>A0AAV4CHG5_9GAST</name>
<evidence type="ECO:0000313" key="3">
    <source>
        <dbReference type="Proteomes" id="UP000735302"/>
    </source>
</evidence>
<dbReference type="Proteomes" id="UP000735302">
    <property type="component" value="Unassembled WGS sequence"/>
</dbReference>
<comment type="caution">
    <text evidence="2">The sequence shown here is derived from an EMBL/GenBank/DDBJ whole genome shotgun (WGS) entry which is preliminary data.</text>
</comment>
<gene>
    <name evidence="2" type="ORF">PoB_005714400</name>
</gene>
<feature type="compositionally biased region" description="Polar residues" evidence="1">
    <location>
        <begin position="63"/>
        <end position="72"/>
    </location>
</feature>
<evidence type="ECO:0000256" key="1">
    <source>
        <dbReference type="SAM" id="MobiDB-lite"/>
    </source>
</evidence>
<accession>A0AAV4CHG5</accession>
<feature type="region of interest" description="Disordered" evidence="1">
    <location>
        <begin position="160"/>
        <end position="226"/>
    </location>
</feature>
<feature type="compositionally biased region" description="Gly residues" evidence="1">
    <location>
        <begin position="173"/>
        <end position="183"/>
    </location>
</feature>
<keyword evidence="3" id="KW-1185">Reference proteome</keyword>
<dbReference type="AlphaFoldDB" id="A0AAV4CHG5"/>